<proteinExistence type="predicted"/>
<feature type="transmembrane region" description="Helical" evidence="1">
    <location>
        <begin position="165"/>
        <end position="185"/>
    </location>
</feature>
<organism evidence="2 3">
    <name type="scientific">Candidatus Competibacter denitrificans Run_A_D11</name>
    <dbReference type="NCBI Taxonomy" id="1400863"/>
    <lineage>
        <taxon>Bacteria</taxon>
        <taxon>Pseudomonadati</taxon>
        <taxon>Pseudomonadota</taxon>
        <taxon>Gammaproteobacteria</taxon>
        <taxon>Candidatus Competibacteraceae</taxon>
        <taxon>Candidatus Competibacter</taxon>
    </lineage>
</organism>
<keyword evidence="1" id="KW-1133">Transmembrane helix</keyword>
<keyword evidence="3" id="KW-1185">Reference proteome</keyword>
<dbReference type="Proteomes" id="UP000035760">
    <property type="component" value="Unassembled WGS sequence"/>
</dbReference>
<feature type="transmembrane region" description="Helical" evidence="1">
    <location>
        <begin position="231"/>
        <end position="251"/>
    </location>
</feature>
<feature type="transmembrane region" description="Helical" evidence="1">
    <location>
        <begin position="67"/>
        <end position="85"/>
    </location>
</feature>
<sequence>MSLFSVALIFVWIISGLLILAFLALDIDPVFRLYYSNILQIVSAMLGALFCYRTALVLPNANPMRTVWWLFGTALFAWGAGAVMFSTYPLLNDGQETPFPYYSDIGYLSLIPFAVSALLLFKKNLGVVSPLWGKILAVIFFIGGLYISVMANWNGLFSEGLVLPLVSAFYMLFDPILLMTVMLVASGLSGGVASSSAWFIMIGLVLYFIGDQAYTYLVFTKQYASGSPIDIFWVLGFAMIAVAAMLTHALFKGNR</sequence>
<reference evidence="2" key="1">
    <citation type="submission" date="2013-07" db="EMBL/GenBank/DDBJ databases">
        <authorList>
            <person name="McIlroy S."/>
        </authorList>
    </citation>
    <scope>NUCLEOTIDE SEQUENCE [LARGE SCALE GENOMIC DNA]</scope>
    <source>
        <strain evidence="2">Run_A_D11</strain>
    </source>
</reference>
<dbReference type="RefSeq" id="WP_048670364.1">
    <property type="nucleotide sequence ID" value="NZ_CBTJ020000020.1"/>
</dbReference>
<dbReference type="OrthoDB" id="9996591at2"/>
<protein>
    <submittedName>
        <fullName evidence="2">Uncharacterized protein</fullName>
    </submittedName>
</protein>
<dbReference type="STRING" id="1400863.BN873_150034"/>
<gene>
    <name evidence="2" type="ORF">BN873_150034</name>
</gene>
<feature type="transmembrane region" description="Helical" evidence="1">
    <location>
        <begin position="7"/>
        <end position="27"/>
    </location>
</feature>
<evidence type="ECO:0000313" key="2">
    <source>
        <dbReference type="EMBL" id="CDI01246.1"/>
    </source>
</evidence>
<keyword evidence="1" id="KW-0812">Transmembrane</keyword>
<evidence type="ECO:0000256" key="1">
    <source>
        <dbReference type="SAM" id="Phobius"/>
    </source>
</evidence>
<reference evidence="2" key="2">
    <citation type="submission" date="2014-03" db="EMBL/GenBank/DDBJ databases">
        <title>Candidatus Competibacter-lineage genomes retrieved from metagenomes reveal functional metabolic diversity.</title>
        <authorList>
            <person name="McIlroy S.J."/>
            <person name="Albertsen M."/>
            <person name="Andresen E.K."/>
            <person name="Saunders A.M."/>
            <person name="Kristiansen R."/>
            <person name="Stokholm-Bjerregaard M."/>
            <person name="Nielsen K.L."/>
            <person name="Nielsen P.H."/>
        </authorList>
    </citation>
    <scope>NUCLEOTIDE SEQUENCE</scope>
    <source>
        <strain evidence="2">Run_A_D11</strain>
    </source>
</reference>
<feature type="transmembrane region" description="Helical" evidence="1">
    <location>
        <begin position="105"/>
        <end position="121"/>
    </location>
</feature>
<feature type="transmembrane region" description="Helical" evidence="1">
    <location>
        <begin position="197"/>
        <end position="219"/>
    </location>
</feature>
<dbReference type="EMBL" id="CBTJ020000020">
    <property type="protein sequence ID" value="CDI01246.1"/>
    <property type="molecule type" value="Genomic_DNA"/>
</dbReference>
<name>W6M1G6_9GAMM</name>
<keyword evidence="1" id="KW-0472">Membrane</keyword>
<feature type="transmembrane region" description="Helical" evidence="1">
    <location>
        <begin position="33"/>
        <end position="55"/>
    </location>
</feature>
<comment type="caution">
    <text evidence="2">The sequence shown here is derived from an EMBL/GenBank/DDBJ whole genome shotgun (WGS) entry which is preliminary data.</text>
</comment>
<dbReference type="AlphaFoldDB" id="W6M1G6"/>
<evidence type="ECO:0000313" key="3">
    <source>
        <dbReference type="Proteomes" id="UP000035760"/>
    </source>
</evidence>
<accession>W6M1G6</accession>
<feature type="transmembrane region" description="Helical" evidence="1">
    <location>
        <begin position="133"/>
        <end position="153"/>
    </location>
</feature>